<dbReference type="SUPFAM" id="SSF56645">
    <property type="entry name" value="Acyl-CoA dehydrogenase NM domain-like"/>
    <property type="match status" value="1"/>
</dbReference>
<accession>A0ABY7JV84</accession>
<keyword evidence="2" id="KW-1185">Reference proteome</keyword>
<sequence length="325" mass="34154">MADDQMMQRARETAGDPIGSLALAAELGTSLPTPGRGQTWRRWQLLAAVAAVDLTVARVLEAHSDALAILAEAGEQPPTGTWGVFAAEAPDVRLEATRSGTEVTLHGTKPWCSLAGQLDHALVTAHVGGDRGLFAVDLRQPGVHAEPPDGWVSRGLAGVPSGPVRFDAVRARPVGEPGWYLRRPGFAWGGIGVAACWLGATRALVETLRTGVGRRDSELDALHVGALDVALFAATTCLREAADRVDAGTCAGRSAEVLALRVRSLIAAAAEQAITRVGHALGPAPLTFDEEHARRVADLQVYVRQHHAERDLAALGRFVVAAGDA</sequence>
<proteinExistence type="predicted"/>
<dbReference type="InterPro" id="IPR009100">
    <property type="entry name" value="AcylCoA_DH/oxidase_NM_dom_sf"/>
</dbReference>
<dbReference type="InterPro" id="IPR046373">
    <property type="entry name" value="Acyl-CoA_Oxase/DH_mid-dom_sf"/>
</dbReference>
<evidence type="ECO:0000313" key="1">
    <source>
        <dbReference type="EMBL" id="WAX56469.1"/>
    </source>
</evidence>
<reference evidence="1" key="1">
    <citation type="submission" date="2022-05" db="EMBL/GenBank/DDBJ databases">
        <title>Jatrophihabitans sp. SB3-54 whole genome sequence.</title>
        <authorList>
            <person name="Suh M.K."/>
            <person name="Eom M.K."/>
            <person name="Kim J.S."/>
            <person name="Kim H.S."/>
            <person name="Do H.E."/>
            <person name="Shin Y.K."/>
            <person name="Lee J.-S."/>
        </authorList>
    </citation>
    <scope>NUCLEOTIDE SEQUENCE</scope>
    <source>
        <strain evidence="1">SB3-54</strain>
    </source>
</reference>
<organism evidence="1 2">
    <name type="scientific">Jatrophihabitans cynanchi</name>
    <dbReference type="NCBI Taxonomy" id="2944128"/>
    <lineage>
        <taxon>Bacteria</taxon>
        <taxon>Bacillati</taxon>
        <taxon>Actinomycetota</taxon>
        <taxon>Actinomycetes</taxon>
        <taxon>Jatrophihabitantales</taxon>
        <taxon>Jatrophihabitantaceae</taxon>
        <taxon>Jatrophihabitans</taxon>
    </lineage>
</organism>
<dbReference type="Proteomes" id="UP001164693">
    <property type="component" value="Chromosome"/>
</dbReference>
<dbReference type="Gene3D" id="2.40.110.10">
    <property type="entry name" value="Butyryl-CoA Dehydrogenase, subunit A, domain 2"/>
    <property type="match status" value="1"/>
</dbReference>
<name>A0ABY7JV84_9ACTN</name>
<dbReference type="EMBL" id="CP097463">
    <property type="protein sequence ID" value="WAX56469.1"/>
    <property type="molecule type" value="Genomic_DNA"/>
</dbReference>
<evidence type="ECO:0008006" key="3">
    <source>
        <dbReference type="Google" id="ProtNLM"/>
    </source>
</evidence>
<dbReference type="RefSeq" id="WP_269443002.1">
    <property type="nucleotide sequence ID" value="NZ_CP097463.1"/>
</dbReference>
<gene>
    <name evidence="1" type="ORF">M6B22_18310</name>
</gene>
<protein>
    <recommendedName>
        <fullName evidence="3">Acyl-CoA dehydrogenase</fullName>
    </recommendedName>
</protein>
<evidence type="ECO:0000313" key="2">
    <source>
        <dbReference type="Proteomes" id="UP001164693"/>
    </source>
</evidence>